<name>A0A6G0XMR2_9STRA</name>
<dbReference type="CDD" id="cd06456">
    <property type="entry name" value="M3A_DCP"/>
    <property type="match status" value="1"/>
</dbReference>
<comment type="cofactor">
    <cofactor evidence="9">
        <name>Zn(2+)</name>
        <dbReference type="ChEBI" id="CHEBI:29105"/>
    </cofactor>
    <text evidence="9">Binds 1 zinc ion.</text>
</comment>
<organism evidence="12 13">
    <name type="scientific">Aphanomyces euteiches</name>
    <dbReference type="NCBI Taxonomy" id="100861"/>
    <lineage>
        <taxon>Eukaryota</taxon>
        <taxon>Sar</taxon>
        <taxon>Stramenopiles</taxon>
        <taxon>Oomycota</taxon>
        <taxon>Saprolegniomycetes</taxon>
        <taxon>Saprolegniales</taxon>
        <taxon>Verrucalvaceae</taxon>
        <taxon>Aphanomyces</taxon>
    </lineage>
</organism>
<dbReference type="Gene3D" id="1.10.1370.40">
    <property type="match status" value="1"/>
</dbReference>
<evidence type="ECO:0000313" key="13">
    <source>
        <dbReference type="Proteomes" id="UP000481153"/>
    </source>
</evidence>
<dbReference type="GO" id="GO:0006518">
    <property type="term" value="P:peptide metabolic process"/>
    <property type="evidence" value="ECO:0007669"/>
    <property type="project" value="TreeGrafter"/>
</dbReference>
<gene>
    <name evidence="12" type="ORF">Ae201684_003123</name>
</gene>
<keyword evidence="6 9" id="KW-0482">Metalloprotease</keyword>
<keyword evidence="4 9" id="KW-0378">Hydrolase</keyword>
<dbReference type="InterPro" id="IPR045666">
    <property type="entry name" value="OpdA_N"/>
</dbReference>
<dbReference type="Proteomes" id="UP000481153">
    <property type="component" value="Unassembled WGS sequence"/>
</dbReference>
<keyword evidence="3 9" id="KW-0479">Metal-binding</keyword>
<comment type="similarity">
    <text evidence="1 9">Belongs to the peptidase M3 family.</text>
</comment>
<feature type="domain" description="Oligopeptidase A N-terminal" evidence="11">
    <location>
        <begin position="30"/>
        <end position="156"/>
    </location>
</feature>
<dbReference type="InterPro" id="IPR024079">
    <property type="entry name" value="MetalloPept_cat_dom_sf"/>
</dbReference>
<dbReference type="InterPro" id="IPR034005">
    <property type="entry name" value="M3A_DCP"/>
</dbReference>
<dbReference type="Pfam" id="PF19310">
    <property type="entry name" value="TOP_N"/>
    <property type="match status" value="1"/>
</dbReference>
<evidence type="ECO:0000313" key="12">
    <source>
        <dbReference type="EMBL" id="KAF0741753.1"/>
    </source>
</evidence>
<dbReference type="EMBL" id="VJMJ01000035">
    <property type="protein sequence ID" value="KAF0741753.1"/>
    <property type="molecule type" value="Genomic_DNA"/>
</dbReference>
<evidence type="ECO:0000256" key="9">
    <source>
        <dbReference type="RuleBase" id="RU003435"/>
    </source>
</evidence>
<dbReference type="VEuPathDB" id="FungiDB:AeMF1_000920"/>
<evidence type="ECO:0000259" key="10">
    <source>
        <dbReference type="Pfam" id="PF01432"/>
    </source>
</evidence>
<evidence type="ECO:0000256" key="1">
    <source>
        <dbReference type="ARBA" id="ARBA00006040"/>
    </source>
</evidence>
<dbReference type="GO" id="GO:0006508">
    <property type="term" value="P:proteolysis"/>
    <property type="evidence" value="ECO:0007669"/>
    <property type="project" value="UniProtKB-KW"/>
</dbReference>
<dbReference type="EC" id="3.4.24.70" evidence="8"/>
<keyword evidence="2 9" id="KW-0645">Protease</keyword>
<sequence length="699" mass="80071">MVNPLTRCAEDYALPPFAQLRVSDIVPAIRAAIQEYALDLNAIEDDLSFFQDDITWESVMDRLEIIDDPLNRLWRIVLHLSGVANSAELREAKAEVQAEVLAIQSRRQQSVEIFEAMQTLRDGPWWAELTSEQQRILDRSILEMKLNGVALTGAEKERFNAIDVRLKELGDVFSNNLLDATKTSLVLHDRSQLEGIDDSSLALFARDAVAAGYEGATAANGPWKILLDGKNTVPLLNNCSNTSTREAVYRANRTRASREPHDNTCVIHEMLQLRRERANLLGYATFAEMSLADKMAPSVEVVQEMLRELRDKCFEVSAVELRELKAYAEAHGQVEPLQTWDIRYWINKMRNDKYALDNDLISAYFPLPSVLPRVFDFLSKLFGIRIETADESEETWHPDVLYYQIRALEQPGEPVIAQFYLDLYARPGEKKALSWIEVVAPRSRVLRTEKANIRTPVFALMFNQPAPVDGKPYLMPWFDVENLLFVLGYGLRIGLTAAEYTATSRPHGIEWDAVGFSAQFMHNFCYHRETLKSVSCHVETGEPLPDEIFDRIYKSRTFMQATNFAEKYLEVASYDMALHHEFDPQGDSDTMFDVFRRRRHEFTLQPPFHDDKFICALEHIFPSLYAASYYSYVWSEMLAADSYACFHEAANEEEWMALGRKYRDTILALTGPAHPMEAFEKFLGRLPCTEGLLKQYGLE</sequence>
<comment type="catalytic activity">
    <reaction evidence="7">
        <text>Hydrolysis of oligopeptides, with broad specificity. Gly or Ala commonly occur as P1 or P1' residues, but more distant residues are also important, as is shown by the fact that Z-Gly-Pro-Gly-|-Gly-Pro-Ala is cleaved, but not Z-(Gly)(5).</text>
        <dbReference type="EC" id="3.4.24.70"/>
    </reaction>
</comment>
<dbReference type="InterPro" id="IPR045090">
    <property type="entry name" value="Pept_M3A_M3B"/>
</dbReference>
<keyword evidence="5 9" id="KW-0862">Zinc</keyword>
<evidence type="ECO:0000256" key="6">
    <source>
        <dbReference type="ARBA" id="ARBA00023049"/>
    </source>
</evidence>
<dbReference type="AlphaFoldDB" id="A0A6G0XMR2"/>
<dbReference type="InterPro" id="IPR001567">
    <property type="entry name" value="Pept_M3A_M3B_dom"/>
</dbReference>
<dbReference type="GO" id="GO:0046872">
    <property type="term" value="F:metal ion binding"/>
    <property type="evidence" value="ECO:0007669"/>
    <property type="project" value="UniProtKB-UniRule"/>
</dbReference>
<proteinExistence type="inferred from homology"/>
<accession>A0A6G0XMR2</accession>
<reference evidence="12 13" key="1">
    <citation type="submission" date="2019-07" db="EMBL/GenBank/DDBJ databases">
        <title>Genomics analysis of Aphanomyces spp. identifies a new class of oomycete effector associated with host adaptation.</title>
        <authorList>
            <person name="Gaulin E."/>
        </authorList>
    </citation>
    <scope>NUCLEOTIDE SEQUENCE [LARGE SCALE GENOMIC DNA]</scope>
    <source>
        <strain evidence="12 13">ATCC 201684</strain>
    </source>
</reference>
<dbReference type="Pfam" id="PF01432">
    <property type="entry name" value="Peptidase_M3"/>
    <property type="match status" value="1"/>
</dbReference>
<dbReference type="SUPFAM" id="SSF55486">
    <property type="entry name" value="Metalloproteases ('zincins'), catalytic domain"/>
    <property type="match status" value="1"/>
</dbReference>
<dbReference type="InterPro" id="IPR024077">
    <property type="entry name" value="Neurolysin/TOP_dom2"/>
</dbReference>
<dbReference type="Gene3D" id="3.40.390.10">
    <property type="entry name" value="Collagenase (Catalytic Domain)"/>
    <property type="match status" value="1"/>
</dbReference>
<evidence type="ECO:0000256" key="4">
    <source>
        <dbReference type="ARBA" id="ARBA00022801"/>
    </source>
</evidence>
<dbReference type="GO" id="GO:0004222">
    <property type="term" value="F:metalloendopeptidase activity"/>
    <property type="evidence" value="ECO:0007669"/>
    <property type="project" value="UniProtKB-EC"/>
</dbReference>
<protein>
    <recommendedName>
        <fullName evidence="8">oligopeptidase A</fullName>
        <ecNumber evidence="8">3.4.24.70</ecNumber>
    </recommendedName>
</protein>
<evidence type="ECO:0000256" key="3">
    <source>
        <dbReference type="ARBA" id="ARBA00022723"/>
    </source>
</evidence>
<dbReference type="PANTHER" id="PTHR11804:SF83">
    <property type="entry name" value="LD37516P"/>
    <property type="match status" value="1"/>
</dbReference>
<evidence type="ECO:0000256" key="2">
    <source>
        <dbReference type="ARBA" id="ARBA00022670"/>
    </source>
</evidence>
<evidence type="ECO:0000256" key="8">
    <source>
        <dbReference type="ARBA" id="ARBA00026100"/>
    </source>
</evidence>
<feature type="domain" description="Peptidase M3A/M3B catalytic" evidence="10">
    <location>
        <begin position="236"/>
        <end position="697"/>
    </location>
</feature>
<evidence type="ECO:0000256" key="7">
    <source>
        <dbReference type="ARBA" id="ARBA00024603"/>
    </source>
</evidence>
<evidence type="ECO:0000256" key="5">
    <source>
        <dbReference type="ARBA" id="ARBA00022833"/>
    </source>
</evidence>
<evidence type="ECO:0000259" key="11">
    <source>
        <dbReference type="Pfam" id="PF19310"/>
    </source>
</evidence>
<dbReference type="Gene3D" id="1.10.1370.10">
    <property type="entry name" value="Neurolysin, domain 3"/>
    <property type="match status" value="1"/>
</dbReference>
<dbReference type="PANTHER" id="PTHR11804">
    <property type="entry name" value="PROTEASE M3 THIMET OLIGOPEPTIDASE-RELATED"/>
    <property type="match status" value="1"/>
</dbReference>
<comment type="caution">
    <text evidence="12">The sequence shown here is derived from an EMBL/GenBank/DDBJ whole genome shotgun (WGS) entry which is preliminary data.</text>
</comment>
<keyword evidence="13" id="KW-1185">Reference proteome</keyword>